<evidence type="ECO:0000313" key="3">
    <source>
        <dbReference type="Proteomes" id="UP000612055"/>
    </source>
</evidence>
<dbReference type="EMBL" id="JAEHOE010000011">
    <property type="protein sequence ID" value="KAG2498253.1"/>
    <property type="molecule type" value="Genomic_DNA"/>
</dbReference>
<evidence type="ECO:0000256" key="1">
    <source>
        <dbReference type="SAM" id="MobiDB-lite"/>
    </source>
</evidence>
<feature type="region of interest" description="Disordered" evidence="1">
    <location>
        <begin position="246"/>
        <end position="302"/>
    </location>
</feature>
<feature type="compositionally biased region" description="Low complexity" evidence="1">
    <location>
        <begin position="291"/>
        <end position="302"/>
    </location>
</feature>
<comment type="caution">
    <text evidence="2">The sequence shown here is derived from an EMBL/GenBank/DDBJ whole genome shotgun (WGS) entry which is preliminary data.</text>
</comment>
<name>A0A836C3X2_9CHLO</name>
<keyword evidence="3" id="KW-1185">Reference proteome</keyword>
<organism evidence="2 3">
    <name type="scientific">Edaphochlamys debaryana</name>
    <dbReference type="NCBI Taxonomy" id="47281"/>
    <lineage>
        <taxon>Eukaryota</taxon>
        <taxon>Viridiplantae</taxon>
        <taxon>Chlorophyta</taxon>
        <taxon>core chlorophytes</taxon>
        <taxon>Chlorophyceae</taxon>
        <taxon>CS clade</taxon>
        <taxon>Chlamydomonadales</taxon>
        <taxon>Chlamydomonadales incertae sedis</taxon>
        <taxon>Edaphochlamys</taxon>
    </lineage>
</organism>
<protein>
    <submittedName>
        <fullName evidence="2">Uncharacterized protein</fullName>
    </submittedName>
</protein>
<evidence type="ECO:0000313" key="2">
    <source>
        <dbReference type="EMBL" id="KAG2498253.1"/>
    </source>
</evidence>
<sequence>MRVFKVAAAPWARLVTQALALLGLALIALVALWHRMGLGAASGAQLPAYGGGGGGGGEHVSAAFLRLVTGVAPEGHSWHVLRCSLSYPVADSYPDINMLPVYDFVFVLELKCGHAACAVSGFTGNFSKRQAGPFTVSSPLHLDPQGNHRADLDPAGGVGVQGLYLIRRTSGSGSISSSKSSSNGRRAAGVSYYYRLFYDRHAKAWSWPPDQRLTTLAYGMATNDTQEPQVTRYHPAAFTGQECAWSHSAAAPPPPVQPPPPRPPPRQSPPPQPPRYRRRRLPPSEPKTRAPPSGTTLPPSPP</sequence>
<dbReference type="Proteomes" id="UP000612055">
    <property type="component" value="Unassembled WGS sequence"/>
</dbReference>
<feature type="compositionally biased region" description="Pro residues" evidence="1">
    <location>
        <begin position="251"/>
        <end position="274"/>
    </location>
</feature>
<reference evidence="2" key="1">
    <citation type="journal article" date="2020" name="bioRxiv">
        <title>Comparative genomics of Chlamydomonas.</title>
        <authorList>
            <person name="Craig R.J."/>
            <person name="Hasan A.R."/>
            <person name="Ness R.W."/>
            <person name="Keightley P.D."/>
        </authorList>
    </citation>
    <scope>NUCLEOTIDE SEQUENCE</scope>
    <source>
        <strain evidence="2">CCAP 11/70</strain>
    </source>
</reference>
<accession>A0A836C3X2</accession>
<proteinExistence type="predicted"/>
<gene>
    <name evidence="2" type="ORF">HYH03_004003</name>
</gene>
<dbReference type="AlphaFoldDB" id="A0A836C3X2"/>